<keyword evidence="3" id="KW-1185">Reference proteome</keyword>
<dbReference type="Proteomes" id="UP001430193">
    <property type="component" value="Unassembled WGS sequence"/>
</dbReference>
<protein>
    <submittedName>
        <fullName evidence="2">Uncharacterized protein</fullName>
    </submittedName>
</protein>
<organism evidence="2 3">
    <name type="scientific">Dyella mobilis</name>
    <dbReference type="NCBI Taxonomy" id="1849582"/>
    <lineage>
        <taxon>Bacteria</taxon>
        <taxon>Pseudomonadati</taxon>
        <taxon>Pseudomonadota</taxon>
        <taxon>Gammaproteobacteria</taxon>
        <taxon>Lysobacterales</taxon>
        <taxon>Rhodanobacteraceae</taxon>
        <taxon>Dyella</taxon>
    </lineage>
</organism>
<evidence type="ECO:0000313" key="2">
    <source>
        <dbReference type="EMBL" id="MBM7131250.1"/>
    </source>
</evidence>
<evidence type="ECO:0000313" key="3">
    <source>
        <dbReference type="Proteomes" id="UP001430193"/>
    </source>
</evidence>
<sequence length="86" mass="9087">MHKATLALAVAFLSVSAMAFSQSTDKPATRATTDQLACGGPMCCDTDPRCWDSPGACRCVEVKIDADKSSFMTAAVIKKNNEALQS</sequence>
<accession>A0ABS2KJA9</accession>
<proteinExistence type="predicted"/>
<name>A0ABS2KJA9_9GAMM</name>
<gene>
    <name evidence="2" type="ORF">ISS99_17115</name>
</gene>
<reference evidence="2" key="1">
    <citation type="submission" date="2020-10" db="EMBL/GenBank/DDBJ databases">
        <title>Phylogeny of dyella-like bacteria.</title>
        <authorList>
            <person name="Fu J."/>
        </authorList>
    </citation>
    <scope>NUCLEOTIDE SEQUENCE</scope>
    <source>
        <strain evidence="2">DHON07</strain>
    </source>
</reference>
<dbReference type="EMBL" id="JADIKF010000040">
    <property type="protein sequence ID" value="MBM7131250.1"/>
    <property type="molecule type" value="Genomic_DNA"/>
</dbReference>
<comment type="caution">
    <text evidence="2">The sequence shown here is derived from an EMBL/GenBank/DDBJ whole genome shotgun (WGS) entry which is preliminary data.</text>
</comment>
<evidence type="ECO:0000256" key="1">
    <source>
        <dbReference type="SAM" id="SignalP"/>
    </source>
</evidence>
<keyword evidence="1" id="KW-0732">Signal</keyword>
<feature type="signal peptide" evidence="1">
    <location>
        <begin position="1"/>
        <end position="19"/>
    </location>
</feature>
<feature type="chain" id="PRO_5046936271" evidence="1">
    <location>
        <begin position="20"/>
        <end position="86"/>
    </location>
</feature>
<dbReference type="RefSeq" id="WP_204632841.1">
    <property type="nucleotide sequence ID" value="NZ_BSOC01000005.1"/>
</dbReference>